<proteinExistence type="predicted"/>
<dbReference type="AlphaFoldDB" id="A0A545TP50"/>
<dbReference type="EMBL" id="VHSH01000005">
    <property type="protein sequence ID" value="TQV78997.1"/>
    <property type="molecule type" value="Genomic_DNA"/>
</dbReference>
<name>A0A545TP50_9PROT</name>
<dbReference type="PIRSF" id="PIRSF036704">
    <property type="entry name" value="UCP036704"/>
    <property type="match status" value="1"/>
</dbReference>
<organism evidence="1 2">
    <name type="scientific">Denitrobaculum tricleocarpae</name>
    <dbReference type="NCBI Taxonomy" id="2591009"/>
    <lineage>
        <taxon>Bacteria</taxon>
        <taxon>Pseudomonadati</taxon>
        <taxon>Pseudomonadota</taxon>
        <taxon>Alphaproteobacteria</taxon>
        <taxon>Rhodospirillales</taxon>
        <taxon>Rhodospirillaceae</taxon>
        <taxon>Denitrobaculum</taxon>
    </lineage>
</organism>
<accession>A0A545TP50</accession>
<dbReference type="Proteomes" id="UP000315252">
    <property type="component" value="Unassembled WGS sequence"/>
</dbReference>
<comment type="caution">
    <text evidence="1">The sequence shown here is derived from an EMBL/GenBank/DDBJ whole genome shotgun (WGS) entry which is preliminary data.</text>
</comment>
<evidence type="ECO:0000313" key="1">
    <source>
        <dbReference type="EMBL" id="TQV78997.1"/>
    </source>
</evidence>
<dbReference type="PROSITE" id="PS51318">
    <property type="entry name" value="TAT"/>
    <property type="match status" value="1"/>
</dbReference>
<reference evidence="1 2" key="1">
    <citation type="submission" date="2019-06" db="EMBL/GenBank/DDBJ databases">
        <title>Whole genome sequence for Rhodospirillaceae sp. R148.</title>
        <authorList>
            <person name="Wang G."/>
        </authorList>
    </citation>
    <scope>NUCLEOTIDE SEQUENCE [LARGE SCALE GENOMIC DNA]</scope>
    <source>
        <strain evidence="1 2">R148</strain>
    </source>
</reference>
<protein>
    <submittedName>
        <fullName evidence="1">Twin-arginine translocation signal domain-containing protein</fullName>
    </submittedName>
</protein>
<dbReference type="InterPro" id="IPR006311">
    <property type="entry name" value="TAT_signal"/>
</dbReference>
<dbReference type="InterPro" id="IPR019546">
    <property type="entry name" value="TAT_signal_bac_arc"/>
</dbReference>
<dbReference type="InterPro" id="IPR014177">
    <property type="entry name" value="Formate_DH_TAT-contain"/>
</dbReference>
<dbReference type="OrthoDB" id="8117078at2"/>
<gene>
    <name evidence="1" type="ORF">FKG95_15035</name>
</gene>
<keyword evidence="2" id="KW-1185">Reference proteome</keyword>
<sequence length="65" mass="6917">MKDERAEKTAKRRDFLKLAGLGVVTAGAGLAGASKDGEAAVAPAKGSGDYRETEHVKTYYDLARF</sequence>
<evidence type="ECO:0000313" key="2">
    <source>
        <dbReference type="Proteomes" id="UP000315252"/>
    </source>
</evidence>
<dbReference type="RefSeq" id="WP_142897220.1">
    <property type="nucleotide sequence ID" value="NZ_ML660056.1"/>
</dbReference>
<dbReference type="NCBIfam" id="TIGR01409">
    <property type="entry name" value="TAT_signal_seq"/>
    <property type="match status" value="1"/>
</dbReference>